<dbReference type="EMBL" id="BJZP01000014">
    <property type="protein sequence ID" value="GEO85915.1"/>
    <property type="molecule type" value="Genomic_DNA"/>
</dbReference>
<keyword evidence="7" id="KW-1185">Reference proteome</keyword>
<evidence type="ECO:0000313" key="6">
    <source>
        <dbReference type="EMBL" id="GEO85915.1"/>
    </source>
</evidence>
<keyword evidence="2" id="KW-0479">Metal-binding</keyword>
<comment type="similarity">
    <text evidence="4">Belongs to the Nudix hydrolase family.</text>
</comment>
<evidence type="ECO:0000259" key="5">
    <source>
        <dbReference type="PROSITE" id="PS51462"/>
    </source>
</evidence>
<evidence type="ECO:0000256" key="2">
    <source>
        <dbReference type="ARBA" id="ARBA00022723"/>
    </source>
</evidence>
<name>A0A512HKE2_9HYPH</name>
<dbReference type="SUPFAM" id="SSF55811">
    <property type="entry name" value="Nudix"/>
    <property type="match status" value="1"/>
</dbReference>
<dbReference type="GO" id="GO:0046872">
    <property type="term" value="F:metal ion binding"/>
    <property type="evidence" value="ECO:0007669"/>
    <property type="project" value="UniProtKB-KW"/>
</dbReference>
<dbReference type="Pfam" id="PF00293">
    <property type="entry name" value="NUDIX"/>
    <property type="match status" value="1"/>
</dbReference>
<evidence type="ECO:0000256" key="4">
    <source>
        <dbReference type="RuleBase" id="RU003476"/>
    </source>
</evidence>
<evidence type="ECO:0000256" key="3">
    <source>
        <dbReference type="ARBA" id="ARBA00022801"/>
    </source>
</evidence>
<comment type="caution">
    <text evidence="6">The sequence shown here is derived from an EMBL/GenBank/DDBJ whole genome shotgun (WGS) entry which is preliminary data.</text>
</comment>
<evidence type="ECO:0000256" key="1">
    <source>
        <dbReference type="ARBA" id="ARBA00001946"/>
    </source>
</evidence>
<dbReference type="InterPro" id="IPR020084">
    <property type="entry name" value="NUDIX_hydrolase_CS"/>
</dbReference>
<accession>A0A512HKE2</accession>
<dbReference type="PANTHER" id="PTHR12629">
    <property type="entry name" value="DIPHOSPHOINOSITOL POLYPHOSPHATE PHOSPHOHYDROLASE"/>
    <property type="match status" value="1"/>
</dbReference>
<keyword evidence="3 4" id="KW-0378">Hydrolase</keyword>
<gene>
    <name evidence="6" type="ORF">RNA01_28470</name>
</gene>
<dbReference type="PROSITE" id="PS00893">
    <property type="entry name" value="NUDIX_BOX"/>
    <property type="match status" value="1"/>
</dbReference>
<dbReference type="PROSITE" id="PS51462">
    <property type="entry name" value="NUDIX"/>
    <property type="match status" value="1"/>
</dbReference>
<comment type="cofactor">
    <cofactor evidence="1">
        <name>Mg(2+)</name>
        <dbReference type="ChEBI" id="CHEBI:18420"/>
    </cofactor>
</comment>
<dbReference type="GO" id="GO:0016787">
    <property type="term" value="F:hydrolase activity"/>
    <property type="evidence" value="ECO:0007669"/>
    <property type="project" value="UniProtKB-KW"/>
</dbReference>
<dbReference type="InterPro" id="IPR020476">
    <property type="entry name" value="Nudix_hydrolase"/>
</dbReference>
<dbReference type="Proteomes" id="UP000321717">
    <property type="component" value="Unassembled WGS sequence"/>
</dbReference>
<dbReference type="RefSeq" id="WP_235916640.1">
    <property type="nucleotide sequence ID" value="NZ_BJZP01000014.1"/>
</dbReference>
<proteinExistence type="inferred from homology"/>
<organism evidence="6 7">
    <name type="scientific">Ciceribacter naphthalenivorans</name>
    <dbReference type="NCBI Taxonomy" id="1118451"/>
    <lineage>
        <taxon>Bacteria</taxon>
        <taxon>Pseudomonadati</taxon>
        <taxon>Pseudomonadota</taxon>
        <taxon>Alphaproteobacteria</taxon>
        <taxon>Hyphomicrobiales</taxon>
        <taxon>Rhizobiaceae</taxon>
        <taxon>Ciceribacter</taxon>
    </lineage>
</organism>
<dbReference type="PANTHER" id="PTHR12629:SF0">
    <property type="entry name" value="DIPHOSPHOINOSITOL-POLYPHOSPHATE DIPHOSPHATASE"/>
    <property type="match status" value="1"/>
</dbReference>
<protein>
    <recommendedName>
        <fullName evidence="5">Nudix hydrolase domain-containing protein</fullName>
    </recommendedName>
</protein>
<dbReference type="GO" id="GO:0005737">
    <property type="term" value="C:cytoplasm"/>
    <property type="evidence" value="ECO:0007669"/>
    <property type="project" value="TreeGrafter"/>
</dbReference>
<feature type="domain" description="Nudix hydrolase" evidence="5">
    <location>
        <begin position="1"/>
        <end position="120"/>
    </location>
</feature>
<reference evidence="6 7" key="1">
    <citation type="submission" date="2019-07" db="EMBL/GenBank/DDBJ databases">
        <title>Whole genome shotgun sequence of Rhizobium naphthalenivorans NBRC 107585.</title>
        <authorList>
            <person name="Hosoyama A."/>
            <person name="Uohara A."/>
            <person name="Ohji S."/>
            <person name="Ichikawa N."/>
        </authorList>
    </citation>
    <scope>NUCLEOTIDE SEQUENCE [LARGE SCALE GENOMIC DNA]</scope>
    <source>
        <strain evidence="6 7">NBRC 107585</strain>
    </source>
</reference>
<dbReference type="PRINTS" id="PR00502">
    <property type="entry name" value="NUDIXFAMILY"/>
</dbReference>
<dbReference type="AlphaFoldDB" id="A0A512HKE2"/>
<dbReference type="Gene3D" id="3.90.79.10">
    <property type="entry name" value="Nucleoside Triphosphate Pyrophosphohydrolase"/>
    <property type="match status" value="1"/>
</dbReference>
<dbReference type="InterPro" id="IPR000086">
    <property type="entry name" value="NUDIX_hydrolase_dom"/>
</dbReference>
<dbReference type="InterPro" id="IPR015797">
    <property type="entry name" value="NUDIX_hydrolase-like_dom_sf"/>
</dbReference>
<sequence length="133" mass="14918">MGDRPDEDEIALVASRTNGTWGIPKGHVELGESLRQAAEREAFEEAGAKGVTLEPAIGQFSYYKEGRLLRYSVSVHLLFVQTIAPYFPENNERQIKWVPLTGAAREVANRELSRIIASVRTHPLYEEHAGRDL</sequence>
<evidence type="ECO:0000313" key="7">
    <source>
        <dbReference type="Proteomes" id="UP000321717"/>
    </source>
</evidence>